<keyword evidence="1" id="KW-1133">Transmembrane helix</keyword>
<keyword evidence="1" id="KW-0472">Membrane</keyword>
<name>A0ABY1WLE0_9GAMM</name>
<protein>
    <submittedName>
        <fullName evidence="2">Uncharacterized protein</fullName>
    </submittedName>
</protein>
<gene>
    <name evidence="2" type="ORF">EXY25_15970</name>
</gene>
<feature type="transmembrane region" description="Helical" evidence="1">
    <location>
        <begin position="12"/>
        <end position="35"/>
    </location>
</feature>
<reference evidence="3" key="1">
    <citation type="submission" date="2019-02" db="EMBL/GenBank/DDBJ databases">
        <title>Draft genome sequence of Muricauda sp. 176CP4-71.</title>
        <authorList>
            <person name="Park J.-S."/>
        </authorList>
    </citation>
    <scope>NUCLEOTIDE SEQUENCE [LARGE SCALE GENOMIC DNA]</scope>
    <source>
        <strain evidence="3">176GS2-150</strain>
    </source>
</reference>
<dbReference type="Proteomes" id="UP000292544">
    <property type="component" value="Unassembled WGS sequence"/>
</dbReference>
<organism evidence="2 3">
    <name type="scientific">Corallincola spongiicola</name>
    <dbReference type="NCBI Taxonomy" id="2520508"/>
    <lineage>
        <taxon>Bacteria</taxon>
        <taxon>Pseudomonadati</taxon>
        <taxon>Pseudomonadota</taxon>
        <taxon>Gammaproteobacteria</taxon>
        <taxon>Alteromonadales</taxon>
        <taxon>Psychromonadaceae</taxon>
        <taxon>Corallincola</taxon>
    </lineage>
</organism>
<accession>A0ABY1WLE0</accession>
<dbReference type="EMBL" id="SHLY01000007">
    <property type="protein sequence ID" value="TAA41737.1"/>
    <property type="molecule type" value="Genomic_DNA"/>
</dbReference>
<comment type="caution">
    <text evidence="2">The sequence shown here is derived from an EMBL/GenBank/DDBJ whole genome shotgun (WGS) entry which is preliminary data.</text>
</comment>
<evidence type="ECO:0000256" key="1">
    <source>
        <dbReference type="SAM" id="Phobius"/>
    </source>
</evidence>
<evidence type="ECO:0000313" key="3">
    <source>
        <dbReference type="Proteomes" id="UP000292544"/>
    </source>
</evidence>
<evidence type="ECO:0000313" key="2">
    <source>
        <dbReference type="EMBL" id="TAA41737.1"/>
    </source>
</evidence>
<dbReference type="RefSeq" id="WP_130567642.1">
    <property type="nucleotide sequence ID" value="NZ_SHLY01000007.1"/>
</dbReference>
<sequence>MSPEEVQNTINFLLRYGFEAVVAGIVVFLLIKHFLPGYLSQKGKNLATKEDISDITKEIDQVKSTYDQILETFKAQHQLRLAAVERRLQAHQEAFCLWRKINGALGTEHLPEIIRECDVWWGNNSLYLEAEPRQAFLEAWVSARDLAWYQENSEANLVTKCHQQIHYAGEAITKAVELPKLNELVDIAAPNKSMQPTAETSAD</sequence>
<keyword evidence="3" id="KW-1185">Reference proteome</keyword>
<keyword evidence="1" id="KW-0812">Transmembrane</keyword>
<proteinExistence type="predicted"/>